<feature type="domain" description="Integrase catalytic" evidence="2">
    <location>
        <begin position="292"/>
        <end position="466"/>
    </location>
</feature>
<dbReference type="Proteomes" id="UP001069090">
    <property type="component" value="Unassembled WGS sequence"/>
</dbReference>
<sequence>MEYQRHSSQFKEAIVKRYNQSNMSVRKFAQQEGINLSTMYSWHKQFKTSGINVSKTSSSDKLSAEEKFSIVLETATLSEIELSEYCRSRGLYPEQVKGWKQACITSNSAVPATRQKVTLERKADKKRIKKLEKELHRKDKALAEAAALLVLGKKFRCLFEGKRGQLTTLSDRRYKVKLINEATHSGARQHKACEIIGISIRTLQRWQESGCVSADKRPTAVRPAPSNKLSEQERQSIIDVCNVEEFATLPPSQIVPILADRSQYIASESSFYRVLKAANMLHHRGKAKTRNVHKKPTSYTAKKANEVWSWDISYLPTKVIGQHYYLYMMEDIYSRKIVGWEVHGNESGEQAAELLERSVWSEKCRRKNLVLHSDNGAPMKSLTMQAKMYDLGVVSSRSRPRVSNDNPYSESLFRTVKYCPRWPSEGFKSLTDAREWVKDFVDWYNNEHRHSRIKFVTPSQRHQGLDVDILAKRKALYQRKRSEHPERWSGIERNWLPEGAVELNPEQHKEAA</sequence>
<feature type="coiled-coil region" evidence="1">
    <location>
        <begin position="114"/>
        <end position="148"/>
    </location>
</feature>
<accession>A0A9J6RQB3</accession>
<dbReference type="InterPro" id="IPR002514">
    <property type="entry name" value="Transposase_8"/>
</dbReference>
<dbReference type="GO" id="GO:0004803">
    <property type="term" value="F:transposase activity"/>
    <property type="evidence" value="ECO:0007669"/>
    <property type="project" value="InterPro"/>
</dbReference>
<evidence type="ECO:0000313" key="3">
    <source>
        <dbReference type="EMBL" id="MCZ0866319.1"/>
    </source>
</evidence>
<dbReference type="NCBIfam" id="NF047593">
    <property type="entry name" value="IS66_ISAeme5_TnpA"/>
    <property type="match status" value="1"/>
</dbReference>
<dbReference type="InterPro" id="IPR001584">
    <property type="entry name" value="Integrase_cat-core"/>
</dbReference>
<dbReference type="Gene3D" id="1.10.10.10">
    <property type="entry name" value="Winged helix-like DNA-binding domain superfamily/Winged helix DNA-binding domain"/>
    <property type="match status" value="1"/>
</dbReference>
<dbReference type="NCBIfam" id="NF033516">
    <property type="entry name" value="transpos_IS3"/>
    <property type="match status" value="1"/>
</dbReference>
<dbReference type="GO" id="GO:0043565">
    <property type="term" value="F:sequence-specific DNA binding"/>
    <property type="evidence" value="ECO:0007669"/>
    <property type="project" value="InterPro"/>
</dbReference>
<dbReference type="Pfam" id="PF00665">
    <property type="entry name" value="rve"/>
    <property type="match status" value="1"/>
</dbReference>
<dbReference type="AlphaFoldDB" id="A0A9J6RQB3"/>
<keyword evidence="1" id="KW-0175">Coiled coil</keyword>
<name>A0A9J6RQB3_9GAMM</name>
<dbReference type="InterPro" id="IPR010921">
    <property type="entry name" value="Trp_repressor/repl_initiator"/>
</dbReference>
<organism evidence="3 4">
    <name type="scientific">Dasania phycosphaerae</name>
    <dbReference type="NCBI Taxonomy" id="2950436"/>
    <lineage>
        <taxon>Bacteria</taxon>
        <taxon>Pseudomonadati</taxon>
        <taxon>Pseudomonadota</taxon>
        <taxon>Gammaproteobacteria</taxon>
        <taxon>Cellvibrionales</taxon>
        <taxon>Spongiibacteraceae</taxon>
        <taxon>Dasania</taxon>
    </lineage>
</organism>
<dbReference type="PANTHER" id="PTHR46889:SF4">
    <property type="entry name" value="TRANSPOSASE INSO FOR INSERTION SEQUENCE ELEMENT IS911B-RELATED"/>
    <property type="match status" value="1"/>
</dbReference>
<evidence type="ECO:0000313" key="4">
    <source>
        <dbReference type="Proteomes" id="UP001069090"/>
    </source>
</evidence>
<dbReference type="GO" id="GO:0015074">
    <property type="term" value="P:DNA integration"/>
    <property type="evidence" value="ECO:0007669"/>
    <property type="project" value="InterPro"/>
</dbReference>
<evidence type="ECO:0000259" key="2">
    <source>
        <dbReference type="PROSITE" id="PS50994"/>
    </source>
</evidence>
<dbReference type="GO" id="GO:0006313">
    <property type="term" value="P:DNA transposition"/>
    <property type="evidence" value="ECO:0007669"/>
    <property type="project" value="InterPro"/>
</dbReference>
<dbReference type="RefSeq" id="WP_258332486.1">
    <property type="nucleotide sequence ID" value="NZ_JAPTGG010000012.1"/>
</dbReference>
<gene>
    <name evidence="3" type="ORF">O0V09_13995</name>
</gene>
<evidence type="ECO:0000256" key="1">
    <source>
        <dbReference type="SAM" id="Coils"/>
    </source>
</evidence>
<dbReference type="InterPro" id="IPR036397">
    <property type="entry name" value="RNaseH_sf"/>
</dbReference>
<dbReference type="PANTHER" id="PTHR46889">
    <property type="entry name" value="TRANSPOSASE INSF FOR INSERTION SEQUENCE IS3B-RELATED"/>
    <property type="match status" value="1"/>
</dbReference>
<keyword evidence="4" id="KW-1185">Reference proteome</keyword>
<dbReference type="EMBL" id="JAPTGG010000012">
    <property type="protein sequence ID" value="MCZ0866319.1"/>
    <property type="molecule type" value="Genomic_DNA"/>
</dbReference>
<dbReference type="SUPFAM" id="SSF48295">
    <property type="entry name" value="TrpR-like"/>
    <property type="match status" value="1"/>
</dbReference>
<dbReference type="SUPFAM" id="SSF53098">
    <property type="entry name" value="Ribonuclease H-like"/>
    <property type="match status" value="1"/>
</dbReference>
<proteinExistence type="predicted"/>
<dbReference type="PROSITE" id="PS50994">
    <property type="entry name" value="INTEGRASE"/>
    <property type="match status" value="1"/>
</dbReference>
<dbReference type="InterPro" id="IPR048020">
    <property type="entry name" value="Transpos_IS3"/>
</dbReference>
<comment type="caution">
    <text evidence="3">The sequence shown here is derived from an EMBL/GenBank/DDBJ whole genome shotgun (WGS) entry which is preliminary data.</text>
</comment>
<reference evidence="3 4" key="1">
    <citation type="submission" date="2022-12" db="EMBL/GenBank/DDBJ databases">
        <title>Dasania phycosphaerae sp. nov., isolated from particulate material of the south coast of Korea.</title>
        <authorList>
            <person name="Jiang Y."/>
        </authorList>
    </citation>
    <scope>NUCLEOTIDE SEQUENCE [LARGE SCALE GENOMIC DNA]</scope>
    <source>
        <strain evidence="3 4">GY-19</strain>
    </source>
</reference>
<dbReference type="Pfam" id="PF01527">
    <property type="entry name" value="HTH_Tnp_1"/>
    <property type="match status" value="1"/>
</dbReference>
<dbReference type="InterPro" id="IPR036388">
    <property type="entry name" value="WH-like_DNA-bd_sf"/>
</dbReference>
<dbReference type="InterPro" id="IPR012337">
    <property type="entry name" value="RNaseH-like_sf"/>
</dbReference>
<dbReference type="Gene3D" id="3.30.420.10">
    <property type="entry name" value="Ribonuclease H-like superfamily/Ribonuclease H"/>
    <property type="match status" value="1"/>
</dbReference>
<dbReference type="InterPro" id="IPR050900">
    <property type="entry name" value="Transposase_IS3/IS150/IS904"/>
</dbReference>
<protein>
    <submittedName>
        <fullName evidence="3">IS3 family transposase</fullName>
    </submittedName>
</protein>